<keyword evidence="3" id="KW-0808">Transferase</keyword>
<dbReference type="Gene3D" id="3.30.200.20">
    <property type="entry name" value="Phosphorylase Kinase, domain 1"/>
    <property type="match status" value="1"/>
</dbReference>
<gene>
    <name evidence="15" type="ORF">ACHHYP_03330</name>
</gene>
<dbReference type="InterPro" id="IPR050339">
    <property type="entry name" value="CC_SR_Kinase"/>
</dbReference>
<keyword evidence="15" id="KW-0396">Initiation factor</keyword>
<name>A0A1V9Z444_ACHHY</name>
<dbReference type="OrthoDB" id="341578at2759"/>
<accession>A0A1V9Z444</accession>
<keyword evidence="5" id="KW-0418">Kinase</keyword>
<keyword evidence="6 11" id="KW-0067">ATP-binding</keyword>
<dbReference type="GO" id="GO:0005634">
    <property type="term" value="C:nucleus"/>
    <property type="evidence" value="ECO:0007669"/>
    <property type="project" value="TreeGrafter"/>
</dbReference>
<reference evidence="15 16" key="1">
    <citation type="journal article" date="2014" name="Genome Biol. Evol.">
        <title>The secreted proteins of Achlya hypogyna and Thraustotheca clavata identify the ancestral oomycete secretome and reveal gene acquisitions by horizontal gene transfer.</title>
        <authorList>
            <person name="Misner I."/>
            <person name="Blouin N."/>
            <person name="Leonard G."/>
            <person name="Richards T.A."/>
            <person name="Lane C.E."/>
        </authorList>
    </citation>
    <scope>NUCLEOTIDE SEQUENCE [LARGE SCALE GENOMIC DNA]</scope>
    <source>
        <strain evidence="15 16">ATCC 48635</strain>
    </source>
</reference>
<dbReference type="EC" id="2.7.11.1" evidence="1"/>
<keyword evidence="7" id="KW-0652">Protein synthesis inhibitor</keyword>
<evidence type="ECO:0000313" key="16">
    <source>
        <dbReference type="Proteomes" id="UP000243579"/>
    </source>
</evidence>
<feature type="domain" description="Protein kinase" evidence="14">
    <location>
        <begin position="184"/>
        <end position="669"/>
    </location>
</feature>
<dbReference type="PROSITE" id="PS50011">
    <property type="entry name" value="PROTEIN_KINASE_DOM"/>
    <property type="match status" value="1"/>
</dbReference>
<feature type="region of interest" description="Disordered" evidence="13">
    <location>
        <begin position="367"/>
        <end position="397"/>
    </location>
</feature>
<evidence type="ECO:0000256" key="13">
    <source>
        <dbReference type="SAM" id="MobiDB-lite"/>
    </source>
</evidence>
<evidence type="ECO:0000256" key="2">
    <source>
        <dbReference type="ARBA" id="ARBA00022527"/>
    </source>
</evidence>
<dbReference type="InterPro" id="IPR017441">
    <property type="entry name" value="Protein_kinase_ATP_BS"/>
</dbReference>
<dbReference type="GO" id="GO:0004694">
    <property type="term" value="F:eukaryotic translation initiation factor 2alpha kinase activity"/>
    <property type="evidence" value="ECO:0007669"/>
    <property type="project" value="TreeGrafter"/>
</dbReference>
<dbReference type="PANTHER" id="PTHR11042">
    <property type="entry name" value="EUKARYOTIC TRANSLATION INITIATION FACTOR 2-ALPHA KINASE EIF2-ALPHA KINASE -RELATED"/>
    <property type="match status" value="1"/>
</dbReference>
<evidence type="ECO:0000256" key="7">
    <source>
        <dbReference type="ARBA" id="ARBA00023193"/>
    </source>
</evidence>
<evidence type="ECO:0000256" key="12">
    <source>
        <dbReference type="SAM" id="Coils"/>
    </source>
</evidence>
<evidence type="ECO:0000256" key="8">
    <source>
        <dbReference type="ARBA" id="ARBA00037982"/>
    </source>
</evidence>
<dbReference type="Proteomes" id="UP000243579">
    <property type="component" value="Unassembled WGS sequence"/>
</dbReference>
<dbReference type="GO" id="GO:0005524">
    <property type="term" value="F:ATP binding"/>
    <property type="evidence" value="ECO:0007669"/>
    <property type="project" value="UniProtKB-UniRule"/>
</dbReference>
<organism evidence="15 16">
    <name type="scientific">Achlya hypogyna</name>
    <name type="common">Oomycete</name>
    <name type="synonym">Protoachlya hypogyna</name>
    <dbReference type="NCBI Taxonomy" id="1202772"/>
    <lineage>
        <taxon>Eukaryota</taxon>
        <taxon>Sar</taxon>
        <taxon>Stramenopiles</taxon>
        <taxon>Oomycota</taxon>
        <taxon>Saprolegniomycetes</taxon>
        <taxon>Saprolegniales</taxon>
        <taxon>Achlyaceae</taxon>
        <taxon>Achlya</taxon>
    </lineage>
</organism>
<dbReference type="SUPFAM" id="SSF56112">
    <property type="entry name" value="Protein kinase-like (PK-like)"/>
    <property type="match status" value="1"/>
</dbReference>
<keyword evidence="2" id="KW-0723">Serine/threonine-protein kinase</keyword>
<evidence type="ECO:0000256" key="9">
    <source>
        <dbReference type="ARBA" id="ARBA00048659"/>
    </source>
</evidence>
<comment type="caution">
    <text evidence="15">The sequence shown here is derived from an EMBL/GenBank/DDBJ whole genome shotgun (WGS) entry which is preliminary data.</text>
</comment>
<feature type="binding site" evidence="11">
    <location>
        <position position="213"/>
    </location>
    <ligand>
        <name>ATP</name>
        <dbReference type="ChEBI" id="CHEBI:30616"/>
    </ligand>
</feature>
<evidence type="ECO:0000259" key="14">
    <source>
        <dbReference type="PROSITE" id="PS50011"/>
    </source>
</evidence>
<feature type="compositionally biased region" description="Low complexity" evidence="13">
    <location>
        <begin position="367"/>
        <end position="381"/>
    </location>
</feature>
<protein>
    <recommendedName>
        <fullName evidence="1">non-specific serine/threonine protein kinase</fullName>
        <ecNumber evidence="1">2.7.11.1</ecNumber>
    </recommendedName>
</protein>
<evidence type="ECO:0000256" key="6">
    <source>
        <dbReference type="ARBA" id="ARBA00022840"/>
    </source>
</evidence>
<comment type="catalytic activity">
    <reaction evidence="9">
        <text>L-threonyl-[protein] + ATP = O-phospho-L-threonyl-[protein] + ADP + H(+)</text>
        <dbReference type="Rhea" id="RHEA:46608"/>
        <dbReference type="Rhea" id="RHEA-COMP:11060"/>
        <dbReference type="Rhea" id="RHEA-COMP:11605"/>
        <dbReference type="ChEBI" id="CHEBI:15378"/>
        <dbReference type="ChEBI" id="CHEBI:30013"/>
        <dbReference type="ChEBI" id="CHEBI:30616"/>
        <dbReference type="ChEBI" id="CHEBI:61977"/>
        <dbReference type="ChEBI" id="CHEBI:456216"/>
        <dbReference type="EC" id="2.7.11.1"/>
    </reaction>
    <physiologicalReaction direction="left-to-right" evidence="9">
        <dbReference type="Rhea" id="RHEA:46609"/>
    </physiologicalReaction>
</comment>
<dbReference type="PROSITE" id="PS00107">
    <property type="entry name" value="PROTEIN_KINASE_ATP"/>
    <property type="match status" value="1"/>
</dbReference>
<dbReference type="STRING" id="1202772.A0A1V9Z444"/>
<dbReference type="GO" id="GO:0005737">
    <property type="term" value="C:cytoplasm"/>
    <property type="evidence" value="ECO:0007669"/>
    <property type="project" value="TreeGrafter"/>
</dbReference>
<feature type="coiled-coil region" evidence="12">
    <location>
        <begin position="681"/>
        <end position="718"/>
    </location>
</feature>
<dbReference type="EMBL" id="JNBR01000446">
    <property type="protein sequence ID" value="OQR92721.1"/>
    <property type="molecule type" value="Genomic_DNA"/>
</dbReference>
<proteinExistence type="inferred from homology"/>
<feature type="compositionally biased region" description="Low complexity" evidence="13">
    <location>
        <begin position="16"/>
        <end position="31"/>
    </location>
</feature>
<keyword evidence="4 11" id="KW-0547">Nucleotide-binding</keyword>
<dbReference type="PROSITE" id="PS00108">
    <property type="entry name" value="PROTEIN_KINASE_ST"/>
    <property type="match status" value="1"/>
</dbReference>
<comment type="catalytic activity">
    <reaction evidence="10">
        <text>L-seryl-[protein] + ATP = O-phospho-L-seryl-[protein] + ADP + H(+)</text>
        <dbReference type="Rhea" id="RHEA:17989"/>
        <dbReference type="Rhea" id="RHEA-COMP:9863"/>
        <dbReference type="Rhea" id="RHEA-COMP:11604"/>
        <dbReference type="ChEBI" id="CHEBI:15378"/>
        <dbReference type="ChEBI" id="CHEBI:29999"/>
        <dbReference type="ChEBI" id="CHEBI:30616"/>
        <dbReference type="ChEBI" id="CHEBI:83421"/>
        <dbReference type="ChEBI" id="CHEBI:456216"/>
        <dbReference type="EC" id="2.7.11.1"/>
    </reaction>
    <physiologicalReaction direction="left-to-right" evidence="10">
        <dbReference type="Rhea" id="RHEA:17990"/>
    </physiologicalReaction>
</comment>
<feature type="region of interest" description="Disordered" evidence="13">
    <location>
        <begin position="15"/>
        <end position="44"/>
    </location>
</feature>
<evidence type="ECO:0000256" key="1">
    <source>
        <dbReference type="ARBA" id="ARBA00012513"/>
    </source>
</evidence>
<dbReference type="InterPro" id="IPR000719">
    <property type="entry name" value="Prot_kinase_dom"/>
</dbReference>
<keyword evidence="16" id="KW-1185">Reference proteome</keyword>
<dbReference type="SMART" id="SM00220">
    <property type="entry name" value="S_TKc"/>
    <property type="match status" value="1"/>
</dbReference>
<dbReference type="InterPro" id="IPR011009">
    <property type="entry name" value="Kinase-like_dom_sf"/>
</dbReference>
<evidence type="ECO:0000313" key="15">
    <source>
        <dbReference type="EMBL" id="OQR92721.1"/>
    </source>
</evidence>
<dbReference type="Gene3D" id="1.10.510.10">
    <property type="entry name" value="Transferase(Phosphotransferase) domain 1"/>
    <property type="match status" value="1"/>
</dbReference>
<keyword evidence="12" id="KW-0175">Coiled coil</keyword>
<evidence type="ECO:0000256" key="11">
    <source>
        <dbReference type="PROSITE-ProRule" id="PRU10141"/>
    </source>
</evidence>
<keyword evidence="15" id="KW-0648">Protein biosynthesis</keyword>
<dbReference type="InterPro" id="IPR008271">
    <property type="entry name" value="Ser/Thr_kinase_AS"/>
</dbReference>
<evidence type="ECO:0000256" key="3">
    <source>
        <dbReference type="ARBA" id="ARBA00022679"/>
    </source>
</evidence>
<dbReference type="GO" id="GO:0017148">
    <property type="term" value="P:negative regulation of translation"/>
    <property type="evidence" value="ECO:0007669"/>
    <property type="project" value="UniProtKB-KW"/>
</dbReference>
<dbReference type="Pfam" id="PF00069">
    <property type="entry name" value="Pkinase"/>
    <property type="match status" value="2"/>
</dbReference>
<sequence>MDYMENLRRSPVFRNSFEPSVSSSTASSAKAPGHGLGGSSPMMGVQLPSEMQHLHLPRRHDSSSTLEAEDFSSYSDNFGDKKTPEEIPVLDERQVTIIVLLARVCSVYDATPKTFVANVLRLHRMGVLESIAFLSDLGLLASSAATSPRNTDAIEQWDLDKGGVGGGMLGFPQSLNVSRYARDFDEIRLIGQGGFGQVFMARHKLDGICYAIKQVRFFNKGFQSPLVQNVLREVHCLARCDHPNVNRYFSAWLEPTWVPMNLYTPYAPPPSSGPVINPLDIQTKNQQLLEDIYRFVDAKSESEGDEDVHTVSNLELSEYQSYTRESFESSNSSVVEFEYDRDISQSNFSCTSFSDLPVYNPKKNGNSISIASSPSSKASSVSRRRSKSFESHHASQMQLATYQTKQTIVSDWNATMDTRTLQIHRKRQQSWCPTPDVPFRNHRAGSFLAIEGNGADAPGSELSPAFTYQITLYIQMFLCEQSTLQDWLDNRNRNVGRVDFHASLRLFRQLVNGIKHVHENGIIHRDLKPSNVFMTREGSLKIGDFGLSKLLAEVMADDPINRGFMPPGNATNGHTQGVGTMSYASPEQVAGTNYDHKVDSFSLGIILLELFCVFGTKMERAQALKDVREDPLAVPEELATTYPEIATLIGHLVAPTSTRWTVEQAHDYLSATFPQVQLEKAREVLELRQQLHENEAKLKEQDAIIEELRRQVAALSHEDRDVCDHRMQR</sequence>
<dbReference type="AlphaFoldDB" id="A0A1V9Z444"/>
<dbReference type="PANTHER" id="PTHR11042:SF160">
    <property type="entry name" value="EUKARYOTIC TRANSLATION INITIATION FACTOR 2-ALPHA KINASE 1"/>
    <property type="match status" value="1"/>
</dbReference>
<evidence type="ECO:0000256" key="10">
    <source>
        <dbReference type="ARBA" id="ARBA00048977"/>
    </source>
</evidence>
<evidence type="ECO:0000256" key="4">
    <source>
        <dbReference type="ARBA" id="ARBA00022741"/>
    </source>
</evidence>
<dbReference type="GO" id="GO:0003743">
    <property type="term" value="F:translation initiation factor activity"/>
    <property type="evidence" value="ECO:0007669"/>
    <property type="project" value="UniProtKB-KW"/>
</dbReference>
<evidence type="ECO:0000256" key="5">
    <source>
        <dbReference type="ARBA" id="ARBA00022777"/>
    </source>
</evidence>
<comment type="similarity">
    <text evidence="8">Belongs to the protein kinase superfamily. Ser/Thr protein kinase family. GCN2 subfamily.</text>
</comment>